<feature type="zinc finger region" description="CR-type" evidence="12">
    <location>
        <begin position="133"/>
        <end position="215"/>
    </location>
</feature>
<evidence type="ECO:0000256" key="8">
    <source>
        <dbReference type="ARBA" id="ARBA00023186"/>
    </source>
</evidence>
<dbReference type="InterPro" id="IPR036410">
    <property type="entry name" value="HSP_DnaJ_Cys-rich_dom_sf"/>
</dbReference>
<feature type="binding site" evidence="11">
    <location>
        <position position="189"/>
    </location>
    <ligand>
        <name>Zn(2+)</name>
        <dbReference type="ChEBI" id="CHEBI:29105"/>
        <label>2</label>
    </ligand>
</feature>
<keyword evidence="7 11" id="KW-0346">Stress response</keyword>
<feature type="repeat" description="CXXCXGXG motif" evidence="11">
    <location>
        <begin position="146"/>
        <end position="153"/>
    </location>
</feature>
<dbReference type="InterPro" id="IPR002939">
    <property type="entry name" value="DnaJ_C"/>
</dbReference>
<evidence type="ECO:0000256" key="9">
    <source>
        <dbReference type="ARBA" id="ARBA00061004"/>
    </source>
</evidence>
<dbReference type="GO" id="GO:0005737">
    <property type="term" value="C:cytoplasm"/>
    <property type="evidence" value="ECO:0007669"/>
    <property type="project" value="UniProtKB-SubCell"/>
</dbReference>
<dbReference type="GO" id="GO:0005524">
    <property type="term" value="F:ATP binding"/>
    <property type="evidence" value="ECO:0007669"/>
    <property type="project" value="InterPro"/>
</dbReference>
<protein>
    <recommendedName>
        <fullName evidence="10 11">Chaperone protein DnaJ</fullName>
    </recommendedName>
</protein>
<dbReference type="SMART" id="SM00271">
    <property type="entry name" value="DnaJ"/>
    <property type="match status" value="1"/>
</dbReference>
<feature type="binding site" evidence="11">
    <location>
        <position position="166"/>
    </location>
    <ligand>
        <name>Zn(2+)</name>
        <dbReference type="ChEBI" id="CHEBI:29105"/>
        <label>2</label>
    </ligand>
</feature>
<feature type="binding site" evidence="11">
    <location>
        <position position="192"/>
    </location>
    <ligand>
        <name>Zn(2+)</name>
        <dbReference type="ChEBI" id="CHEBI:29105"/>
        <label>2</label>
    </ligand>
</feature>
<dbReference type="Gene3D" id="2.60.260.20">
    <property type="entry name" value="Urease metallochaperone UreE, N-terminal domain"/>
    <property type="match status" value="2"/>
</dbReference>
<evidence type="ECO:0000256" key="5">
    <source>
        <dbReference type="ARBA" id="ARBA00022771"/>
    </source>
</evidence>
<dbReference type="NCBIfam" id="NF008035">
    <property type="entry name" value="PRK10767.1"/>
    <property type="match status" value="1"/>
</dbReference>
<dbReference type="FunFam" id="2.10.230.10:FF:000002">
    <property type="entry name" value="Molecular chaperone DnaJ"/>
    <property type="match status" value="1"/>
</dbReference>
<dbReference type="RefSeq" id="WP_066492409.1">
    <property type="nucleotide sequence ID" value="NZ_JADPQA010000006.1"/>
</dbReference>
<comment type="domain">
    <text evidence="11">The J domain is necessary and sufficient to stimulate DnaK ATPase activity. Zinc center 1 plays an important role in the autonomous, DnaK-independent chaperone activity of DnaJ. Zinc center 2 is essential for interaction with DnaK and for DnaJ activity.</text>
</comment>
<dbReference type="GO" id="GO:0031072">
    <property type="term" value="F:heat shock protein binding"/>
    <property type="evidence" value="ECO:0007669"/>
    <property type="project" value="InterPro"/>
</dbReference>
<dbReference type="InterPro" id="IPR012724">
    <property type="entry name" value="DnaJ"/>
</dbReference>
<reference evidence="15 16" key="1">
    <citation type="submission" date="2019-06" db="EMBL/GenBank/DDBJ databases">
        <title>Draft genome of C. phoceense Strain 272.</title>
        <authorList>
            <person name="Pacheco L.G.C."/>
            <person name="Barberis C.M."/>
            <person name="Almuzara M.N."/>
            <person name="Traglia G.M."/>
            <person name="Santos C.S."/>
            <person name="Rocha D.J.P.G."/>
            <person name="Aguiar E.R.G.R."/>
            <person name="Vay C.A."/>
        </authorList>
    </citation>
    <scope>NUCLEOTIDE SEQUENCE [LARGE SCALE GENOMIC DNA]</scope>
    <source>
        <strain evidence="15 16">272</strain>
    </source>
</reference>
<evidence type="ECO:0000259" key="14">
    <source>
        <dbReference type="PROSITE" id="PS51188"/>
    </source>
</evidence>
<dbReference type="HAMAP" id="MF_01152">
    <property type="entry name" value="DnaJ"/>
    <property type="match status" value="1"/>
</dbReference>
<evidence type="ECO:0000256" key="10">
    <source>
        <dbReference type="ARBA" id="ARBA00067609"/>
    </source>
</evidence>
<sequence length="380" mass="41069">MARDYYGILGVDKDATDQQIKKAYRKLARKYHPDLNPDDAEAAEKFREASLAQEVLLDPQKRQIVDRGGDPMEQGGSMPGGGFAGGFDTGGLGDIFAEFFGGGAASRGPRSRVQPGSDALLRTQITLEEAFAGAKKPVTIDTAVLCDTCHGSGSESGSKPVTCETCHGAGEVQEVQRSFLGNVMTSHRCPTCQGYGEVIKDPCGHCGGDGRVKKRRDLTINIPAGIGDGMRIRMSGQGEVGHGGGPAGDLFVEVHTQRHPVFERDADDLHVTVRVPMVDAALGTNFTVTQLDGTDLEVEIEPGTQPGQTISVEGQGMPRLRTDGRGRLLAHVDVVVPTDLDSKSRELLEEVRDRTEHTTAIHTEDEEDSFFDRLRARFRR</sequence>
<feature type="binding site" evidence="11">
    <location>
        <position position="163"/>
    </location>
    <ligand>
        <name>Zn(2+)</name>
        <dbReference type="ChEBI" id="CHEBI:29105"/>
        <label>2</label>
    </ligand>
</feature>
<dbReference type="GO" id="GO:0008270">
    <property type="term" value="F:zinc ion binding"/>
    <property type="evidence" value="ECO:0007669"/>
    <property type="project" value="UniProtKB-UniRule"/>
</dbReference>
<feature type="domain" description="J" evidence="13">
    <location>
        <begin position="4"/>
        <end position="69"/>
    </location>
</feature>
<organism evidence="15 16">
    <name type="scientific">Corynebacterium phoceense</name>
    <dbReference type="NCBI Taxonomy" id="1686286"/>
    <lineage>
        <taxon>Bacteria</taxon>
        <taxon>Bacillati</taxon>
        <taxon>Actinomycetota</taxon>
        <taxon>Actinomycetes</taxon>
        <taxon>Mycobacteriales</taxon>
        <taxon>Corynebacteriaceae</taxon>
        <taxon>Corynebacterium</taxon>
    </lineage>
</organism>
<feature type="repeat" description="CXXCXGXG motif" evidence="11">
    <location>
        <begin position="189"/>
        <end position="196"/>
    </location>
</feature>
<dbReference type="GeneID" id="79853587"/>
<feature type="domain" description="CR-type" evidence="14">
    <location>
        <begin position="133"/>
        <end position="215"/>
    </location>
</feature>
<dbReference type="InterPro" id="IPR001623">
    <property type="entry name" value="DnaJ_domain"/>
</dbReference>
<keyword evidence="4 11" id="KW-0677">Repeat</keyword>
<dbReference type="GO" id="GO:0051082">
    <property type="term" value="F:unfolded protein binding"/>
    <property type="evidence" value="ECO:0007669"/>
    <property type="project" value="UniProtKB-UniRule"/>
</dbReference>
<feature type="binding site" evidence="11">
    <location>
        <position position="206"/>
    </location>
    <ligand>
        <name>Zn(2+)</name>
        <dbReference type="ChEBI" id="CHEBI:29105"/>
        <label>1</label>
    </ligand>
</feature>
<evidence type="ECO:0000256" key="3">
    <source>
        <dbReference type="ARBA" id="ARBA00022723"/>
    </source>
</evidence>
<dbReference type="CDD" id="cd06257">
    <property type="entry name" value="DnaJ"/>
    <property type="match status" value="1"/>
</dbReference>
<dbReference type="Pfam" id="PF00684">
    <property type="entry name" value="DnaJ_CXXCXGXG"/>
    <property type="match status" value="1"/>
</dbReference>
<dbReference type="SUPFAM" id="SSF49493">
    <property type="entry name" value="HSP40/DnaJ peptide-binding domain"/>
    <property type="match status" value="2"/>
</dbReference>
<dbReference type="PANTHER" id="PTHR43096:SF48">
    <property type="entry name" value="CHAPERONE PROTEIN DNAJ"/>
    <property type="match status" value="1"/>
</dbReference>
<dbReference type="FunFam" id="2.60.260.20:FF:000005">
    <property type="entry name" value="Chaperone protein dnaJ 1, mitochondrial"/>
    <property type="match status" value="1"/>
</dbReference>
<dbReference type="InterPro" id="IPR001305">
    <property type="entry name" value="HSP_DnaJ_Cys-rich_dom"/>
</dbReference>
<feature type="repeat" description="CXXCXGXG motif" evidence="11">
    <location>
        <begin position="163"/>
        <end position="170"/>
    </location>
</feature>
<feature type="binding site" evidence="11">
    <location>
        <position position="203"/>
    </location>
    <ligand>
        <name>Zn(2+)</name>
        <dbReference type="ChEBI" id="CHEBI:29105"/>
        <label>1</label>
    </ligand>
</feature>
<dbReference type="EMBL" id="VHIR01000008">
    <property type="protein sequence ID" value="TQE43462.1"/>
    <property type="molecule type" value="Genomic_DNA"/>
</dbReference>
<dbReference type="PROSITE" id="PS50076">
    <property type="entry name" value="DNAJ_2"/>
    <property type="match status" value="1"/>
</dbReference>
<dbReference type="GO" id="GO:0009408">
    <property type="term" value="P:response to heat"/>
    <property type="evidence" value="ECO:0007669"/>
    <property type="project" value="InterPro"/>
</dbReference>
<comment type="function">
    <text evidence="11">Participates actively in the response to hyperosmotic and heat shock by preventing the aggregation of stress-denatured proteins and by disaggregating proteins, also in an autonomous, DnaK-independent fashion. Unfolded proteins bind initially to DnaJ; upon interaction with the DnaJ-bound protein, DnaK hydrolyzes its bound ATP, resulting in the formation of a stable complex. GrpE releases ADP from DnaK; ATP binding to DnaK triggers the release of the substrate protein, thus completing the reaction cycle. Several rounds of ATP-dependent interactions between DnaJ, DnaK and GrpE are required for fully efficient folding. Also involved, together with DnaK and GrpE, in the DNA replication of plasmids through activation of initiation proteins.</text>
</comment>
<keyword evidence="16" id="KW-1185">Reference proteome</keyword>
<dbReference type="PROSITE" id="PS51188">
    <property type="entry name" value="ZF_CR"/>
    <property type="match status" value="1"/>
</dbReference>
<accession>A0A540R6Y5</accession>
<dbReference type="SUPFAM" id="SSF46565">
    <property type="entry name" value="Chaperone J-domain"/>
    <property type="match status" value="1"/>
</dbReference>
<keyword evidence="3 11" id="KW-0479">Metal-binding</keyword>
<dbReference type="CDD" id="cd10747">
    <property type="entry name" value="DnaJ_C"/>
    <property type="match status" value="1"/>
</dbReference>
<feature type="repeat" description="CXXCXGXG motif" evidence="11">
    <location>
        <begin position="203"/>
        <end position="210"/>
    </location>
</feature>
<evidence type="ECO:0000256" key="12">
    <source>
        <dbReference type="PROSITE-ProRule" id="PRU00546"/>
    </source>
</evidence>
<dbReference type="CDD" id="cd10719">
    <property type="entry name" value="DnaJ_zf"/>
    <property type="match status" value="1"/>
</dbReference>
<evidence type="ECO:0000256" key="11">
    <source>
        <dbReference type="HAMAP-Rule" id="MF_01152"/>
    </source>
</evidence>
<keyword evidence="2 11" id="KW-0235">DNA replication</keyword>
<comment type="subcellular location">
    <subcellularLocation>
        <location evidence="11">Cytoplasm</location>
    </subcellularLocation>
</comment>
<keyword evidence="8 11" id="KW-0143">Chaperone</keyword>
<dbReference type="Gene3D" id="6.20.20.10">
    <property type="match status" value="2"/>
</dbReference>
<evidence type="ECO:0000256" key="6">
    <source>
        <dbReference type="ARBA" id="ARBA00022833"/>
    </source>
</evidence>
<name>A0A540R6Y5_9CORY</name>
<evidence type="ECO:0000259" key="13">
    <source>
        <dbReference type="PROSITE" id="PS50076"/>
    </source>
</evidence>
<dbReference type="Pfam" id="PF01556">
    <property type="entry name" value="DnaJ_C"/>
    <property type="match status" value="1"/>
</dbReference>
<dbReference type="InterPro" id="IPR008971">
    <property type="entry name" value="HSP40/DnaJ_pept-bd"/>
</dbReference>
<comment type="caution">
    <text evidence="15">The sequence shown here is derived from an EMBL/GenBank/DDBJ whole genome shotgun (WGS) entry which is preliminary data.</text>
</comment>
<dbReference type="PRINTS" id="PR00625">
    <property type="entry name" value="JDOMAIN"/>
</dbReference>
<dbReference type="NCBIfam" id="NF010871">
    <property type="entry name" value="PRK14278.1"/>
    <property type="match status" value="1"/>
</dbReference>
<dbReference type="PANTHER" id="PTHR43096">
    <property type="entry name" value="DNAJ HOMOLOG 1, MITOCHONDRIAL-RELATED"/>
    <property type="match status" value="1"/>
</dbReference>
<dbReference type="InterPro" id="IPR036869">
    <property type="entry name" value="J_dom_sf"/>
</dbReference>
<keyword evidence="6 11" id="KW-0862">Zinc</keyword>
<evidence type="ECO:0000313" key="15">
    <source>
        <dbReference type="EMBL" id="TQE43462.1"/>
    </source>
</evidence>
<comment type="cofactor">
    <cofactor evidence="11">
        <name>Zn(2+)</name>
        <dbReference type="ChEBI" id="CHEBI:29105"/>
    </cofactor>
    <text evidence="11">Binds 2 Zn(2+) ions per monomer.</text>
</comment>
<dbReference type="STRING" id="1686286.GCA_900092335_02451"/>
<evidence type="ECO:0000313" key="16">
    <source>
        <dbReference type="Proteomes" id="UP000318080"/>
    </source>
</evidence>
<dbReference type="AlphaFoldDB" id="A0A540R6Y5"/>
<evidence type="ECO:0000256" key="2">
    <source>
        <dbReference type="ARBA" id="ARBA00022705"/>
    </source>
</evidence>
<keyword evidence="5 11" id="KW-0863">Zinc-finger</keyword>
<keyword evidence="1 11" id="KW-0963">Cytoplasm</keyword>
<dbReference type="GO" id="GO:0006260">
    <property type="term" value="P:DNA replication"/>
    <property type="evidence" value="ECO:0007669"/>
    <property type="project" value="UniProtKB-KW"/>
</dbReference>
<dbReference type="NCBIfam" id="TIGR02349">
    <property type="entry name" value="DnaJ_bact"/>
    <property type="match status" value="1"/>
</dbReference>
<proteinExistence type="inferred from homology"/>
<dbReference type="Pfam" id="PF00226">
    <property type="entry name" value="DnaJ"/>
    <property type="match status" value="1"/>
</dbReference>
<dbReference type="SUPFAM" id="SSF57938">
    <property type="entry name" value="DnaJ/Hsp40 cysteine-rich domain"/>
    <property type="match status" value="1"/>
</dbReference>
<comment type="subunit">
    <text evidence="11">Homodimer.</text>
</comment>
<dbReference type="GO" id="GO:0042026">
    <property type="term" value="P:protein refolding"/>
    <property type="evidence" value="ECO:0007669"/>
    <property type="project" value="TreeGrafter"/>
</dbReference>
<dbReference type="Proteomes" id="UP000318080">
    <property type="component" value="Unassembled WGS sequence"/>
</dbReference>
<evidence type="ECO:0000256" key="1">
    <source>
        <dbReference type="ARBA" id="ARBA00022490"/>
    </source>
</evidence>
<dbReference type="Gene3D" id="1.10.287.110">
    <property type="entry name" value="DnaJ domain"/>
    <property type="match status" value="1"/>
</dbReference>
<gene>
    <name evidence="11 15" type="primary">dnaJ</name>
    <name evidence="15" type="ORF">EJK80_06750</name>
</gene>
<comment type="similarity">
    <text evidence="9 11">Belongs to the DnaJ family.</text>
</comment>
<feature type="binding site" evidence="11">
    <location>
        <position position="149"/>
    </location>
    <ligand>
        <name>Zn(2+)</name>
        <dbReference type="ChEBI" id="CHEBI:29105"/>
        <label>1</label>
    </ligand>
</feature>
<evidence type="ECO:0000256" key="4">
    <source>
        <dbReference type="ARBA" id="ARBA00022737"/>
    </source>
</evidence>
<feature type="binding site" evidence="11">
    <location>
        <position position="146"/>
    </location>
    <ligand>
        <name>Zn(2+)</name>
        <dbReference type="ChEBI" id="CHEBI:29105"/>
        <label>1</label>
    </ligand>
</feature>
<evidence type="ECO:0000256" key="7">
    <source>
        <dbReference type="ARBA" id="ARBA00023016"/>
    </source>
</evidence>